<accession>A0A5S4EI72</accession>
<keyword evidence="3" id="KW-1185">Reference proteome</keyword>
<protein>
    <submittedName>
        <fullName evidence="1">Uncharacterized protein</fullName>
    </submittedName>
</protein>
<reference evidence="1 3" key="1">
    <citation type="submission" date="2019-04" db="EMBL/GenBank/DDBJ databases">
        <title>A novel phosphate-accumulating bacterium identified in bioreactor for phosphate removal from wastewater.</title>
        <authorList>
            <person name="Kotlyarov R.Y."/>
            <person name="Beletsky A.V."/>
            <person name="Kallistova A.Y."/>
            <person name="Dorofeev A.G."/>
            <person name="Nikolaev Y.Y."/>
            <person name="Pimenov N.V."/>
            <person name="Ravin N.V."/>
            <person name="Mardanov A.V."/>
        </authorList>
    </citation>
    <scope>NUCLEOTIDE SEQUENCE [LARGE SCALE GENOMIC DNA]</scope>
    <source>
        <strain evidence="1 3">Bin19</strain>
    </source>
</reference>
<sequence length="93" mass="9914">MGTADGAGPDVGSVNTIWCVGLKERRGKWCFNPLAPDAGNTLKLAPNCQTKLDRPINSRPLNQACYWVQVVTERGQAKAGAFVRNTAAAGSRV</sequence>
<evidence type="ECO:0000313" key="3">
    <source>
        <dbReference type="Proteomes" id="UP000306324"/>
    </source>
</evidence>
<organism evidence="1 3">
    <name type="scientific">Candidatus Accumulibacter phosphatis</name>
    <dbReference type="NCBI Taxonomy" id="327160"/>
    <lineage>
        <taxon>Bacteria</taxon>
        <taxon>Pseudomonadati</taxon>
        <taxon>Pseudomonadota</taxon>
        <taxon>Betaproteobacteria</taxon>
        <taxon>Candidatus Accumulibacter</taxon>
    </lineage>
</organism>
<gene>
    <name evidence="1" type="ORF">ACCUM_2266</name>
    <name evidence="2" type="ORF">ACCUM_2313</name>
</gene>
<evidence type="ECO:0000313" key="1">
    <source>
        <dbReference type="EMBL" id="TMQ74959.1"/>
    </source>
</evidence>
<dbReference type="AlphaFoldDB" id="A0A5S4EI72"/>
<dbReference type="EMBL" id="SWAD01000012">
    <property type="protein sequence ID" value="TMQ78098.1"/>
    <property type="molecule type" value="Genomic_DNA"/>
</dbReference>
<proteinExistence type="predicted"/>
<dbReference type="EMBL" id="SWAD01000133">
    <property type="protein sequence ID" value="TMQ74959.1"/>
    <property type="molecule type" value="Genomic_DNA"/>
</dbReference>
<evidence type="ECO:0000313" key="2">
    <source>
        <dbReference type="EMBL" id="TMQ78098.1"/>
    </source>
</evidence>
<comment type="caution">
    <text evidence="1">The sequence shown here is derived from an EMBL/GenBank/DDBJ whole genome shotgun (WGS) entry which is preliminary data.</text>
</comment>
<dbReference type="Proteomes" id="UP000306324">
    <property type="component" value="Unassembled WGS sequence"/>
</dbReference>
<name>A0A5S4EI72_9PROT</name>